<dbReference type="Proteomes" id="UP000303027">
    <property type="component" value="Unassembled WGS sequence"/>
</dbReference>
<reference evidence="1 2" key="1">
    <citation type="submission" date="2018-04" db="EMBL/GenBank/DDBJ databases">
        <title>Large scale genomics of bovine and human commensal E. coli to reveal the emerging process of EHEC.</title>
        <authorList>
            <person name="Arimizu Y."/>
            <person name="Ogura Y."/>
        </authorList>
    </citation>
    <scope>NUCLEOTIDE SEQUENCE [LARGE SCALE GENOMIC DNA]</scope>
    <source>
        <strain evidence="1 2">KK-P061</strain>
    </source>
</reference>
<gene>
    <name evidence="1" type="ORF">BvCmsKKP061_03187</name>
</gene>
<evidence type="ECO:0008006" key="3">
    <source>
        <dbReference type="Google" id="ProtNLM"/>
    </source>
</evidence>
<organism evidence="1 2">
    <name type="scientific">Escherichia coli</name>
    <dbReference type="NCBI Taxonomy" id="562"/>
    <lineage>
        <taxon>Bacteria</taxon>
        <taxon>Pseudomonadati</taxon>
        <taxon>Pseudomonadota</taxon>
        <taxon>Gammaproteobacteria</taxon>
        <taxon>Enterobacterales</taxon>
        <taxon>Enterobacteriaceae</taxon>
        <taxon>Escherichia</taxon>
    </lineage>
</organism>
<protein>
    <recommendedName>
        <fullName evidence="3">Inovirus Gp2 family protein</fullName>
    </recommendedName>
</protein>
<proteinExistence type="predicted"/>
<dbReference type="AlphaFoldDB" id="A0A1D7PD65"/>
<sequence>MNAIPYFDYSLAPFWPSYQNKVIGVLERALREQSGSRIWRILLRLPWEHDNAFNSRQTWFGMDFIETVSALMNAKPGRDLCWLLTRHPEKPEYHVVLCVRQEYFDGPELDRLILDAWSNVLGFASPGEAKPYQKQITRDVVLDRRSPDCEALFKDLIRAFSDFARDRRGVCDPEARCLAGNPWYPVAGQL</sequence>
<accession>A0A1D7PD65</accession>
<dbReference type="EMBL" id="BFXY01000092">
    <property type="protein sequence ID" value="GDH49243.1"/>
    <property type="molecule type" value="Genomic_DNA"/>
</dbReference>
<name>A0A1D7PD65_ECOLX</name>
<comment type="caution">
    <text evidence="1">The sequence shown here is derived from an EMBL/GenBank/DDBJ whole genome shotgun (WGS) entry which is preliminary data.</text>
</comment>
<evidence type="ECO:0000313" key="2">
    <source>
        <dbReference type="Proteomes" id="UP000303027"/>
    </source>
</evidence>
<dbReference type="RefSeq" id="WP_000991590.1">
    <property type="nucleotide sequence ID" value="NZ_BFXY01000092.1"/>
</dbReference>
<evidence type="ECO:0000313" key="1">
    <source>
        <dbReference type="EMBL" id="GDH49243.1"/>
    </source>
</evidence>